<feature type="compositionally biased region" description="Basic and acidic residues" evidence="1">
    <location>
        <begin position="136"/>
        <end position="168"/>
    </location>
</feature>
<evidence type="ECO:0008006" key="4">
    <source>
        <dbReference type="Google" id="ProtNLM"/>
    </source>
</evidence>
<feature type="region of interest" description="Disordered" evidence="1">
    <location>
        <begin position="126"/>
        <end position="192"/>
    </location>
</feature>
<gene>
    <name evidence="2" type="ORF">GCM10009787_41180</name>
</gene>
<keyword evidence="3" id="KW-1185">Reference proteome</keyword>
<name>A0ABN3BNL9_9ACTN</name>
<evidence type="ECO:0000313" key="3">
    <source>
        <dbReference type="Proteomes" id="UP001501391"/>
    </source>
</evidence>
<dbReference type="EMBL" id="BAAAOQ010000013">
    <property type="protein sequence ID" value="GAA2198444.1"/>
    <property type="molecule type" value="Genomic_DNA"/>
</dbReference>
<dbReference type="RefSeq" id="WP_346163261.1">
    <property type="nucleotide sequence ID" value="NZ_BAAAOQ010000013.1"/>
</dbReference>
<sequence>MTSEELLGLLERHWTTVVTGLGDDDLGQVADALRELRAETVADNPVAVARAVRRLKRALAALPPDHPVSEALGGHRYAAAPRELPALGTIDAVIDVLGTPPPDPADLLRAARRRLLAAPALTEAERAALTGGGDTGRTEAGHTGRAEAGRAEGAEQGERGDEAERAEGAEPAGSGGTGRPGGPRPDAGLIRLRDPDRGIRYPRFQFRPGTAEPLPVVRRINVLLRADRDPWGAADWWLGGNRWLGGVPAELLGVLPDEALERAAAELVGVL</sequence>
<accession>A0ABN3BNL9</accession>
<dbReference type="Proteomes" id="UP001501391">
    <property type="component" value="Unassembled WGS sequence"/>
</dbReference>
<organism evidence="2 3">
    <name type="scientific">Streptomyces bangladeshensis</name>
    <dbReference type="NCBI Taxonomy" id="295352"/>
    <lineage>
        <taxon>Bacteria</taxon>
        <taxon>Bacillati</taxon>
        <taxon>Actinomycetota</taxon>
        <taxon>Actinomycetes</taxon>
        <taxon>Kitasatosporales</taxon>
        <taxon>Streptomycetaceae</taxon>
        <taxon>Streptomyces</taxon>
    </lineage>
</organism>
<protein>
    <recommendedName>
        <fullName evidence="4">DUF2384 domain-containing protein</fullName>
    </recommendedName>
</protein>
<proteinExistence type="predicted"/>
<reference evidence="2 3" key="1">
    <citation type="journal article" date="2019" name="Int. J. Syst. Evol. Microbiol.">
        <title>The Global Catalogue of Microorganisms (GCM) 10K type strain sequencing project: providing services to taxonomists for standard genome sequencing and annotation.</title>
        <authorList>
            <consortium name="The Broad Institute Genomics Platform"/>
            <consortium name="The Broad Institute Genome Sequencing Center for Infectious Disease"/>
            <person name="Wu L."/>
            <person name="Ma J."/>
        </authorList>
    </citation>
    <scope>NUCLEOTIDE SEQUENCE [LARGE SCALE GENOMIC DNA]</scope>
    <source>
        <strain evidence="2 3">JCM 14924</strain>
    </source>
</reference>
<evidence type="ECO:0000256" key="1">
    <source>
        <dbReference type="SAM" id="MobiDB-lite"/>
    </source>
</evidence>
<evidence type="ECO:0000313" key="2">
    <source>
        <dbReference type="EMBL" id="GAA2198444.1"/>
    </source>
</evidence>
<comment type="caution">
    <text evidence="2">The sequence shown here is derived from an EMBL/GenBank/DDBJ whole genome shotgun (WGS) entry which is preliminary data.</text>
</comment>